<dbReference type="InterPro" id="IPR027417">
    <property type="entry name" value="P-loop_NTPase"/>
</dbReference>
<protein>
    <submittedName>
        <fullName evidence="2">Putative ATPase</fullName>
    </submittedName>
</protein>
<dbReference type="EMBL" id="REFJ01000005">
    <property type="protein sequence ID" value="RMA78865.1"/>
    <property type="molecule type" value="Genomic_DNA"/>
</dbReference>
<evidence type="ECO:0000313" key="2">
    <source>
        <dbReference type="EMBL" id="RMA78865.1"/>
    </source>
</evidence>
<comment type="caution">
    <text evidence="2">The sequence shown here is derived from an EMBL/GenBank/DDBJ whole genome shotgun (WGS) entry which is preliminary data.</text>
</comment>
<organism evidence="2 3">
    <name type="scientific">Umboniibacter marinipuniceus</name>
    <dbReference type="NCBI Taxonomy" id="569599"/>
    <lineage>
        <taxon>Bacteria</taxon>
        <taxon>Pseudomonadati</taxon>
        <taxon>Pseudomonadota</taxon>
        <taxon>Gammaproteobacteria</taxon>
        <taxon>Cellvibrionales</taxon>
        <taxon>Cellvibrionaceae</taxon>
        <taxon>Umboniibacter</taxon>
    </lineage>
</organism>
<sequence>MKIVLTGAPGSGKTTLIDALRDLGEQTVPEAAIDVIQALVRELGLAEQDEWRRGDPLGFQQRIYRHQTELEAVLDPSRRSFLDRGTLDGLAYLTMFNTQAPESFKVELAAHHYDHIFFVEPLVLDELDLRQASGRNDSEEEAAKLVELLQAVYRDNGYRIHRIPPLPIAERIQFVLDLANRLELETAPR</sequence>
<keyword evidence="3" id="KW-1185">Reference proteome</keyword>
<dbReference type="OrthoDB" id="5638848at2"/>
<evidence type="ECO:0000313" key="3">
    <source>
        <dbReference type="Proteomes" id="UP000267187"/>
    </source>
</evidence>
<gene>
    <name evidence="2" type="ORF">DFR27_2204</name>
</gene>
<evidence type="ECO:0000259" key="1">
    <source>
        <dbReference type="Pfam" id="PF13521"/>
    </source>
</evidence>
<dbReference type="Gene3D" id="3.40.50.300">
    <property type="entry name" value="P-loop containing nucleotide triphosphate hydrolases"/>
    <property type="match status" value="1"/>
</dbReference>
<dbReference type="SUPFAM" id="SSF52540">
    <property type="entry name" value="P-loop containing nucleoside triphosphate hydrolases"/>
    <property type="match status" value="1"/>
</dbReference>
<accession>A0A3M0A8Y0</accession>
<dbReference type="RefSeq" id="WP_121877500.1">
    <property type="nucleotide sequence ID" value="NZ_REFJ01000005.1"/>
</dbReference>
<name>A0A3M0A8Y0_9GAMM</name>
<proteinExistence type="predicted"/>
<dbReference type="Proteomes" id="UP000267187">
    <property type="component" value="Unassembled WGS sequence"/>
</dbReference>
<feature type="domain" description="NadR/Ttd14 AAA" evidence="1">
    <location>
        <begin position="2"/>
        <end position="171"/>
    </location>
</feature>
<dbReference type="Pfam" id="PF13521">
    <property type="entry name" value="AAA_28"/>
    <property type="match status" value="1"/>
</dbReference>
<dbReference type="InterPro" id="IPR038727">
    <property type="entry name" value="NadR/Ttd14_AAA_dom"/>
</dbReference>
<dbReference type="AlphaFoldDB" id="A0A3M0A8Y0"/>
<reference evidence="2 3" key="1">
    <citation type="submission" date="2018-10" db="EMBL/GenBank/DDBJ databases">
        <title>Genomic Encyclopedia of Type Strains, Phase IV (KMG-IV): sequencing the most valuable type-strain genomes for metagenomic binning, comparative biology and taxonomic classification.</title>
        <authorList>
            <person name="Goeker M."/>
        </authorList>
    </citation>
    <scope>NUCLEOTIDE SEQUENCE [LARGE SCALE GENOMIC DNA]</scope>
    <source>
        <strain evidence="2 3">DSM 25080</strain>
    </source>
</reference>